<evidence type="ECO:0000313" key="2">
    <source>
        <dbReference type="EMBL" id="WUS61927.1"/>
    </source>
</evidence>
<protein>
    <submittedName>
        <fullName evidence="2">Type II toxin-antitoxin system HicB family antitoxin</fullName>
    </submittedName>
</protein>
<name>A0ABZ1WLY0_9ACTN</name>
<sequence length="185" mass="19466">MTTTYPATARRSGTWWAIEVPDVPGAHTQGRNLKEAEQMAREAVALLLDVEEDQVLIDLRPELPQATTDILADFQARRAAREEAESAERTAQEAAARALKEAGLSVRDAGAVLGLSHQRIAQLAPEAGPAGSEKARKAVTAAAKSKAHTTKNPVSGRTVGGGRAAAGTKTARTKTGARRKPQDAA</sequence>
<dbReference type="InterPro" id="IPR035069">
    <property type="entry name" value="TTHA1013/TTHA0281-like"/>
</dbReference>
<feature type="region of interest" description="Disordered" evidence="1">
    <location>
        <begin position="125"/>
        <end position="185"/>
    </location>
</feature>
<dbReference type="SUPFAM" id="SSF143100">
    <property type="entry name" value="TTHA1013/TTHA0281-like"/>
    <property type="match status" value="1"/>
</dbReference>
<keyword evidence="3" id="KW-1185">Reference proteome</keyword>
<accession>A0ABZ1WLY0</accession>
<evidence type="ECO:0000313" key="3">
    <source>
        <dbReference type="Proteomes" id="UP001432014"/>
    </source>
</evidence>
<reference evidence="2 3" key="1">
    <citation type="submission" date="2022-10" db="EMBL/GenBank/DDBJ databases">
        <title>The complete genomes of actinobacterial strains from the NBC collection.</title>
        <authorList>
            <person name="Joergensen T.S."/>
            <person name="Alvarez Arevalo M."/>
            <person name="Sterndorff E.B."/>
            <person name="Faurdal D."/>
            <person name="Vuksanovic O."/>
            <person name="Mourched A.-S."/>
            <person name="Charusanti P."/>
            <person name="Shaw S."/>
            <person name="Blin K."/>
            <person name="Weber T."/>
        </authorList>
    </citation>
    <scope>NUCLEOTIDE SEQUENCE [LARGE SCALE GENOMIC DNA]</scope>
    <source>
        <strain evidence="2 3">NBC_01247</strain>
        <plasmid evidence="2 3">unnamed1</plasmid>
    </source>
</reference>
<dbReference type="Proteomes" id="UP001432014">
    <property type="component" value="Plasmid unnamed1"/>
</dbReference>
<proteinExistence type="predicted"/>
<evidence type="ECO:0000256" key="1">
    <source>
        <dbReference type="SAM" id="MobiDB-lite"/>
    </source>
</evidence>
<keyword evidence="2" id="KW-0614">Plasmid</keyword>
<dbReference type="Gene3D" id="3.30.160.250">
    <property type="match status" value="1"/>
</dbReference>
<geneLocation type="plasmid" evidence="2 3">
    <name>unnamed1</name>
</geneLocation>
<dbReference type="RefSeq" id="WP_329501459.1">
    <property type="nucleotide sequence ID" value="NZ_CP108461.1"/>
</dbReference>
<gene>
    <name evidence="2" type="ORF">OG469_41335</name>
</gene>
<dbReference type="EMBL" id="CP108483">
    <property type="protein sequence ID" value="WUS61927.1"/>
    <property type="molecule type" value="Genomic_DNA"/>
</dbReference>
<organism evidence="2 3">
    <name type="scientific">Kitasatospora herbaricolor</name>
    <dbReference type="NCBI Taxonomy" id="68217"/>
    <lineage>
        <taxon>Bacteria</taxon>
        <taxon>Bacillati</taxon>
        <taxon>Actinomycetota</taxon>
        <taxon>Actinomycetes</taxon>
        <taxon>Kitasatosporales</taxon>
        <taxon>Streptomycetaceae</taxon>
        <taxon>Kitasatospora</taxon>
    </lineage>
</organism>